<dbReference type="PANTHER" id="PTHR46484:SF1">
    <property type="entry name" value="SCHWANN CELL MYELIN PROTEIN-RELATED"/>
    <property type="match status" value="1"/>
</dbReference>
<dbReference type="EMBL" id="CAUEEQ010026162">
    <property type="protein sequence ID" value="CAJ0946890.1"/>
    <property type="molecule type" value="Genomic_DNA"/>
</dbReference>
<dbReference type="InterPro" id="IPR013783">
    <property type="entry name" value="Ig-like_fold"/>
</dbReference>
<accession>A0ABN9LP67</accession>
<evidence type="ECO:0000256" key="1">
    <source>
        <dbReference type="SAM" id="MobiDB-lite"/>
    </source>
</evidence>
<keyword evidence="2" id="KW-0472">Membrane</keyword>
<dbReference type="InterPro" id="IPR036179">
    <property type="entry name" value="Ig-like_dom_sf"/>
</dbReference>
<dbReference type="PANTHER" id="PTHR46484">
    <property type="entry name" value="SI:CH211-171H4.5-RELATED"/>
    <property type="match status" value="1"/>
</dbReference>
<dbReference type="PROSITE" id="PS50835">
    <property type="entry name" value="IG_LIKE"/>
    <property type="match status" value="1"/>
</dbReference>
<evidence type="ECO:0000313" key="4">
    <source>
        <dbReference type="EMBL" id="CAJ0946890.1"/>
    </source>
</evidence>
<feature type="transmembrane region" description="Helical" evidence="2">
    <location>
        <begin position="237"/>
        <end position="258"/>
    </location>
</feature>
<dbReference type="Gene3D" id="2.60.40.10">
    <property type="entry name" value="Immunoglobulins"/>
    <property type="match status" value="2"/>
</dbReference>
<keyword evidence="2" id="KW-0812">Transmembrane</keyword>
<name>A0ABN9LP67_9NEOB</name>
<reference evidence="4" key="1">
    <citation type="submission" date="2023-07" db="EMBL/GenBank/DDBJ databases">
        <authorList>
            <person name="Stuckert A."/>
        </authorList>
    </citation>
    <scope>NUCLEOTIDE SEQUENCE</scope>
</reference>
<dbReference type="Pfam" id="PF07686">
    <property type="entry name" value="V-set"/>
    <property type="match status" value="1"/>
</dbReference>
<feature type="domain" description="Ig-like" evidence="3">
    <location>
        <begin position="135"/>
        <end position="227"/>
    </location>
</feature>
<comment type="caution">
    <text evidence="4">The sequence shown here is derived from an EMBL/GenBank/DDBJ whole genome shotgun (WGS) entry which is preliminary data.</text>
</comment>
<dbReference type="SUPFAM" id="SSF48726">
    <property type="entry name" value="Immunoglobulin"/>
    <property type="match status" value="2"/>
</dbReference>
<dbReference type="InterPro" id="IPR013106">
    <property type="entry name" value="Ig_V-set"/>
</dbReference>
<proteinExistence type="predicted"/>
<evidence type="ECO:0000313" key="5">
    <source>
        <dbReference type="Proteomes" id="UP001176940"/>
    </source>
</evidence>
<keyword evidence="2" id="KW-1133">Transmembrane helix</keyword>
<sequence length="338" mass="38546">MREKCAFLVSMILQVCMSEESKFIFPRNIQGLLGSCVEIPCYKRTSPAEAQKNKVVWYVQGARRGERIIYSTDVSQISSNFKNRAELVRRTTLNCTLRIHNVNRQDERSYFPQEDKLLFFQGSTQYVQLEVKAQPPEPIFSAPNEMVVGENTAISCTANYTCASSPPTITWNLLGPYVTEMSDLGDGKWSVTSKVVYKPSEAENGSTIQCTVTYFGGQILKTVQKINIKADQKTNNFIGPVIGVICIILVLAIVFIIWRKRDSCFWRKKTESNKMFDPMQSTLSKNSTRYTDLIERQTTSYYTLEPTAHCHLPKKGQNGIQSRENEDVYEDMSIKRTK</sequence>
<protein>
    <recommendedName>
        <fullName evidence="3">Ig-like domain-containing protein</fullName>
    </recommendedName>
</protein>
<gene>
    <name evidence="4" type="ORF">RIMI_LOCUS11513779</name>
</gene>
<evidence type="ECO:0000256" key="2">
    <source>
        <dbReference type="SAM" id="Phobius"/>
    </source>
</evidence>
<feature type="region of interest" description="Disordered" evidence="1">
    <location>
        <begin position="313"/>
        <end position="338"/>
    </location>
</feature>
<dbReference type="Proteomes" id="UP001176940">
    <property type="component" value="Unassembled WGS sequence"/>
</dbReference>
<organism evidence="4 5">
    <name type="scientific">Ranitomeya imitator</name>
    <name type="common">mimic poison frog</name>
    <dbReference type="NCBI Taxonomy" id="111125"/>
    <lineage>
        <taxon>Eukaryota</taxon>
        <taxon>Metazoa</taxon>
        <taxon>Chordata</taxon>
        <taxon>Craniata</taxon>
        <taxon>Vertebrata</taxon>
        <taxon>Euteleostomi</taxon>
        <taxon>Amphibia</taxon>
        <taxon>Batrachia</taxon>
        <taxon>Anura</taxon>
        <taxon>Neobatrachia</taxon>
        <taxon>Hyloidea</taxon>
        <taxon>Dendrobatidae</taxon>
        <taxon>Dendrobatinae</taxon>
        <taxon>Ranitomeya</taxon>
    </lineage>
</organism>
<keyword evidence="5" id="KW-1185">Reference proteome</keyword>
<evidence type="ECO:0000259" key="3">
    <source>
        <dbReference type="PROSITE" id="PS50835"/>
    </source>
</evidence>
<dbReference type="InterPro" id="IPR007110">
    <property type="entry name" value="Ig-like_dom"/>
</dbReference>